<evidence type="ECO:0000256" key="5">
    <source>
        <dbReference type="ARBA" id="ARBA00022833"/>
    </source>
</evidence>
<feature type="compositionally biased region" description="Polar residues" evidence="8">
    <location>
        <begin position="736"/>
        <end position="750"/>
    </location>
</feature>
<feature type="compositionally biased region" description="Low complexity" evidence="8">
    <location>
        <begin position="822"/>
        <end position="834"/>
    </location>
</feature>
<dbReference type="SUPFAM" id="SSF57667">
    <property type="entry name" value="beta-beta-alpha zinc fingers"/>
    <property type="match status" value="8"/>
</dbReference>
<feature type="domain" description="C2H2-type" evidence="9">
    <location>
        <begin position="448"/>
        <end position="475"/>
    </location>
</feature>
<feature type="compositionally biased region" description="Basic residues" evidence="8">
    <location>
        <begin position="279"/>
        <end position="296"/>
    </location>
</feature>
<name>A0ABY7FJM7_MYAAR</name>
<feature type="domain" description="C2H2-type" evidence="9">
    <location>
        <begin position="419"/>
        <end position="447"/>
    </location>
</feature>
<evidence type="ECO:0000313" key="10">
    <source>
        <dbReference type="EMBL" id="WAR21369.1"/>
    </source>
</evidence>
<feature type="compositionally biased region" description="Basic and acidic residues" evidence="8">
    <location>
        <begin position="676"/>
        <end position="688"/>
    </location>
</feature>
<keyword evidence="4 7" id="KW-0863">Zinc-finger</keyword>
<accession>A0ABY7FJM7</accession>
<feature type="domain" description="C2H2-type" evidence="9">
    <location>
        <begin position="618"/>
        <end position="646"/>
    </location>
</feature>
<feature type="region of interest" description="Disordered" evidence="8">
    <location>
        <begin position="279"/>
        <end position="326"/>
    </location>
</feature>
<dbReference type="InterPro" id="IPR013087">
    <property type="entry name" value="Znf_C2H2_type"/>
</dbReference>
<feature type="compositionally biased region" description="Pro residues" evidence="8">
    <location>
        <begin position="778"/>
        <end position="789"/>
    </location>
</feature>
<evidence type="ECO:0000256" key="8">
    <source>
        <dbReference type="SAM" id="MobiDB-lite"/>
    </source>
</evidence>
<gene>
    <name evidence="10" type="ORF">MAR_015343</name>
</gene>
<comment type="subcellular location">
    <subcellularLocation>
        <location evidence="1">Nucleus</location>
    </subcellularLocation>
</comment>
<dbReference type="Pfam" id="PF00096">
    <property type="entry name" value="zf-C2H2"/>
    <property type="match status" value="9"/>
</dbReference>
<dbReference type="Pfam" id="PF13912">
    <property type="entry name" value="zf-C2H2_6"/>
    <property type="match status" value="1"/>
</dbReference>
<dbReference type="PROSITE" id="PS50157">
    <property type="entry name" value="ZINC_FINGER_C2H2_2"/>
    <property type="match status" value="13"/>
</dbReference>
<feature type="domain" description="C2H2-type" evidence="9">
    <location>
        <begin position="534"/>
        <end position="561"/>
    </location>
</feature>
<dbReference type="SMART" id="SM00355">
    <property type="entry name" value="ZnF_C2H2"/>
    <property type="match status" value="14"/>
</dbReference>
<feature type="domain" description="C2H2-type" evidence="9">
    <location>
        <begin position="389"/>
        <end position="418"/>
    </location>
</feature>
<evidence type="ECO:0000256" key="6">
    <source>
        <dbReference type="ARBA" id="ARBA00023242"/>
    </source>
</evidence>
<dbReference type="EMBL" id="CP111023">
    <property type="protein sequence ID" value="WAR21369.1"/>
    <property type="molecule type" value="Genomic_DNA"/>
</dbReference>
<dbReference type="InterPro" id="IPR036236">
    <property type="entry name" value="Znf_C2H2_sf"/>
</dbReference>
<evidence type="ECO:0000313" key="11">
    <source>
        <dbReference type="Proteomes" id="UP001164746"/>
    </source>
</evidence>
<evidence type="ECO:0000259" key="9">
    <source>
        <dbReference type="PROSITE" id="PS50157"/>
    </source>
</evidence>
<dbReference type="PANTHER" id="PTHR23226">
    <property type="entry name" value="ZINC FINGER AND SCAN DOMAIN-CONTAINING"/>
    <property type="match status" value="1"/>
</dbReference>
<feature type="domain" description="C2H2-type" evidence="9">
    <location>
        <begin position="210"/>
        <end position="238"/>
    </location>
</feature>
<dbReference type="Proteomes" id="UP001164746">
    <property type="component" value="Chromosome 12"/>
</dbReference>
<feature type="compositionally biased region" description="Low complexity" evidence="8">
    <location>
        <begin position="751"/>
        <end position="767"/>
    </location>
</feature>
<feature type="domain" description="C2H2-type" evidence="9">
    <location>
        <begin position="476"/>
        <end position="500"/>
    </location>
</feature>
<feature type="domain" description="C2H2-type" evidence="9">
    <location>
        <begin position="505"/>
        <end position="532"/>
    </location>
</feature>
<evidence type="ECO:0000256" key="3">
    <source>
        <dbReference type="ARBA" id="ARBA00022737"/>
    </source>
</evidence>
<dbReference type="PANTHER" id="PTHR23226:SF416">
    <property type="entry name" value="FI01424P"/>
    <property type="match status" value="1"/>
</dbReference>
<feature type="domain" description="C2H2-type" evidence="9">
    <location>
        <begin position="360"/>
        <end position="388"/>
    </location>
</feature>
<organism evidence="10 11">
    <name type="scientific">Mya arenaria</name>
    <name type="common">Soft-shell clam</name>
    <dbReference type="NCBI Taxonomy" id="6604"/>
    <lineage>
        <taxon>Eukaryota</taxon>
        <taxon>Metazoa</taxon>
        <taxon>Spiralia</taxon>
        <taxon>Lophotrochozoa</taxon>
        <taxon>Mollusca</taxon>
        <taxon>Bivalvia</taxon>
        <taxon>Autobranchia</taxon>
        <taxon>Heteroconchia</taxon>
        <taxon>Euheterodonta</taxon>
        <taxon>Imparidentia</taxon>
        <taxon>Neoheterodontei</taxon>
        <taxon>Myida</taxon>
        <taxon>Myoidea</taxon>
        <taxon>Myidae</taxon>
        <taxon>Mya</taxon>
    </lineage>
</organism>
<keyword evidence="3" id="KW-0677">Repeat</keyword>
<feature type="compositionally biased region" description="Basic and acidic residues" evidence="8">
    <location>
        <begin position="297"/>
        <end position="317"/>
    </location>
</feature>
<evidence type="ECO:0000256" key="4">
    <source>
        <dbReference type="ARBA" id="ARBA00022771"/>
    </source>
</evidence>
<evidence type="ECO:0000256" key="7">
    <source>
        <dbReference type="PROSITE-ProRule" id="PRU00042"/>
    </source>
</evidence>
<proteinExistence type="predicted"/>
<dbReference type="Gene3D" id="3.30.160.60">
    <property type="entry name" value="Classic Zinc Finger"/>
    <property type="match status" value="10"/>
</dbReference>
<keyword evidence="2" id="KW-0479">Metal-binding</keyword>
<dbReference type="PROSITE" id="PS00028">
    <property type="entry name" value="ZINC_FINGER_C2H2_1"/>
    <property type="match status" value="10"/>
</dbReference>
<feature type="domain" description="C2H2-type" evidence="9">
    <location>
        <begin position="647"/>
        <end position="669"/>
    </location>
</feature>
<evidence type="ECO:0000256" key="2">
    <source>
        <dbReference type="ARBA" id="ARBA00022723"/>
    </source>
</evidence>
<keyword evidence="5" id="KW-0862">Zinc</keyword>
<reference evidence="10" key="1">
    <citation type="submission" date="2022-11" db="EMBL/GenBank/DDBJ databases">
        <title>Centuries of genome instability and evolution in soft-shell clam transmissible cancer (bioRxiv).</title>
        <authorList>
            <person name="Hart S.F.M."/>
            <person name="Yonemitsu M.A."/>
            <person name="Giersch R.M."/>
            <person name="Beal B.F."/>
            <person name="Arriagada G."/>
            <person name="Davis B.W."/>
            <person name="Ostrander E.A."/>
            <person name="Goff S.P."/>
            <person name="Metzger M.J."/>
        </authorList>
    </citation>
    <scope>NUCLEOTIDE SEQUENCE</scope>
    <source>
        <strain evidence="10">MELC-2E11</strain>
        <tissue evidence="10">Siphon/mantle</tissue>
    </source>
</reference>
<feature type="domain" description="C2H2-type" evidence="9">
    <location>
        <begin position="332"/>
        <end position="356"/>
    </location>
</feature>
<feature type="domain" description="C2H2-type" evidence="9">
    <location>
        <begin position="590"/>
        <end position="617"/>
    </location>
</feature>
<feature type="domain" description="C2H2-type" evidence="9">
    <location>
        <begin position="562"/>
        <end position="589"/>
    </location>
</feature>
<protein>
    <submittedName>
        <fullName evidence="10">ZN226-like protein</fullName>
    </submittedName>
</protein>
<sequence>MLHELAIQHSATPAVLWSVKQDKMELSDASLKTLLRVLATDCFKSIDFSEEIVLCTKMSVNVDSLTEFEYDFTHKFIKSEMEDYTKFRKEAQTQTEVTAMTEAETQTETIVTKMETECDEIIEEVKSKSEPVAEVKVEVVSEDDNMEEIEELGSDDVTKVIPESPDEPRKKRKAADLQTICPLCPAKFGAYDVKSLEEHLKISHDIGNEYSCPMCPEMCNSKVALADHVTNVHCKQEPQASIKKGRIRKKVPKKIVEGGSDTDEGYMKKEELKIKINSKGKKVIKATKKKKRKKVKKDPDWDGEGEKPDEDKPKVEMADPDFNPEPNSDIQVRCKECGKEYRSRRALRRHFNVSHTTMAHVCEICGHSFRGKESLYHHKRGIHENAKVYKCPEADCGAEFNFSHSLRLHRLKHSGARPHMCNVCGKTYLTNYHLKVHMTATHSEKKNFSCKICSKSFSYSTSLKMHEATHRTQERVKCDQCDKTFVNNQALKYHFMSKHATPGIFPCPECDKVCKSELLLKTHMRRHSVDNTRFMCDVCGRQFMYKSALEMHRAIHKDDKSFVCKTCGKAFKTYPTLYSHQYVHKVDSPYTCSICGKTFKTKERLKAHEKRHSGLKPFECNLCHHCFPDKGGLSKHMKTVHCNVKKFVCDICGKATSRADNLRVHMKVHMKGTDYTPKKPREAKENSENRNMPSMIMPTYEDKERMFDDEGSNSSFVSRDYEPNMPHFSTIDGSHIATTTGDQNMPLNLHQQASTSSQSSNIGSQPSYMGNHPNQAATPPPASMPPPPSNNFMRVAGLNLYSWPYLYNPGVHPGQQPPPLQQHPAQQQQQQQQGTTGGANGWMAPENT</sequence>
<keyword evidence="11" id="KW-1185">Reference proteome</keyword>
<feature type="region of interest" description="Disordered" evidence="8">
    <location>
        <begin position="673"/>
        <end position="694"/>
    </location>
</feature>
<keyword evidence="6" id="KW-0539">Nucleus</keyword>
<feature type="region of interest" description="Disordered" evidence="8">
    <location>
        <begin position="707"/>
        <end position="790"/>
    </location>
</feature>
<feature type="region of interest" description="Disordered" evidence="8">
    <location>
        <begin position="810"/>
        <end position="848"/>
    </location>
</feature>
<evidence type="ECO:0000256" key="1">
    <source>
        <dbReference type="ARBA" id="ARBA00004123"/>
    </source>
</evidence>